<dbReference type="InterPro" id="IPR043504">
    <property type="entry name" value="Peptidase_S1_PA_chymotrypsin"/>
</dbReference>
<evidence type="ECO:0000313" key="11">
    <source>
        <dbReference type="EMBL" id="KAL2712971.1"/>
    </source>
</evidence>
<keyword evidence="6 9" id="KW-0720">Serine protease</keyword>
<evidence type="ECO:0000256" key="2">
    <source>
        <dbReference type="ARBA" id="ARBA00007664"/>
    </source>
</evidence>
<gene>
    <name evidence="11" type="ORF">V1478_017562</name>
</gene>
<keyword evidence="3 9" id="KW-0645">Protease</keyword>
<dbReference type="SUPFAM" id="SSF50494">
    <property type="entry name" value="Trypsin-like serine proteases"/>
    <property type="match status" value="2"/>
</dbReference>
<dbReference type="GO" id="GO:0008236">
    <property type="term" value="F:serine-type peptidase activity"/>
    <property type="evidence" value="ECO:0007669"/>
    <property type="project" value="UniProtKB-KW"/>
</dbReference>
<feature type="domain" description="Peptidase S1" evidence="10">
    <location>
        <begin position="300"/>
        <end position="527"/>
    </location>
</feature>
<dbReference type="FunFam" id="2.40.10.10:FF:000068">
    <property type="entry name" value="transmembrane protease serine 2"/>
    <property type="match status" value="1"/>
</dbReference>
<dbReference type="InterPro" id="IPR050430">
    <property type="entry name" value="Peptidase_S1"/>
</dbReference>
<sequence>MRSNKKRKKKEKRIKNTNKFLKIVPTAVPSDLSRIMGQIFPEGRIIGGENTKITEAPYQVSILTLGSHYCGGSIINNEWILTAGHCAGKPLSYYSVRTGSDKSTSGGSVHIVSGIYRHENFSSTPKGVPLNDIALLRLSKPIEENERQKSVTLFSRDEKVEAGSIAIITGWGRTGHGIPEFLQTVTVPVIEKDDCYEAYQKLFGGIGENQICAAYPQGGKDACQGDSGGPLTINGRQAGIVSWGNGCALKGYPDDAEYIKHSKEVNMFAQLTIVFLIGVAVADPIPRQLPLNPYTPNGFIVGGADVDIEDVPYQVSLQAYGFGFCGGSIIDKNWVLTAAHCAIYSAETMTVRAGTATKSSGGSKHKVAEIIKHEKFSTNIYGVPQNDVALIRLAEPFEIDEKRQPISLFEAKEESAPGVKATITGWGATYQGGATSEKLQIVNIPVVSKAECNDAYTSFGGVPAGQICAAYPQGGKDACQGDSGGPLAIDGRLAGIVSWGNGCAKKGYPGVYTEIAAYRDWIDSKLKA</sequence>
<evidence type="ECO:0000256" key="7">
    <source>
        <dbReference type="ARBA" id="ARBA00023145"/>
    </source>
</evidence>
<evidence type="ECO:0000256" key="9">
    <source>
        <dbReference type="RuleBase" id="RU363034"/>
    </source>
</evidence>
<evidence type="ECO:0000256" key="3">
    <source>
        <dbReference type="ARBA" id="ARBA00022670"/>
    </source>
</evidence>
<dbReference type="InterPro" id="IPR033116">
    <property type="entry name" value="TRYPSIN_SER"/>
</dbReference>
<dbReference type="PRINTS" id="PR00722">
    <property type="entry name" value="CHYMOTRYPSIN"/>
</dbReference>
<evidence type="ECO:0000259" key="10">
    <source>
        <dbReference type="PROSITE" id="PS50240"/>
    </source>
</evidence>
<dbReference type="PANTHER" id="PTHR24276:SF91">
    <property type="entry name" value="AT26814P-RELATED"/>
    <property type="match status" value="1"/>
</dbReference>
<keyword evidence="8" id="KW-1015">Disulfide bond</keyword>
<keyword evidence="4" id="KW-0732">Signal</keyword>
<dbReference type="SMART" id="SM00020">
    <property type="entry name" value="Tryp_SPc"/>
    <property type="match status" value="2"/>
</dbReference>
<proteinExistence type="inferred from homology"/>
<dbReference type="Gene3D" id="2.40.10.10">
    <property type="entry name" value="Trypsin-like serine proteases"/>
    <property type="match status" value="3"/>
</dbReference>
<comment type="subcellular location">
    <subcellularLocation>
        <location evidence="1">Secreted</location>
        <location evidence="1">Extracellular space</location>
    </subcellularLocation>
</comment>
<comment type="similarity">
    <text evidence="2">Belongs to the peptidase S1 family.</text>
</comment>
<dbReference type="PROSITE" id="PS00134">
    <property type="entry name" value="TRYPSIN_HIS"/>
    <property type="match status" value="1"/>
</dbReference>
<evidence type="ECO:0000256" key="4">
    <source>
        <dbReference type="ARBA" id="ARBA00022729"/>
    </source>
</evidence>
<dbReference type="Proteomes" id="UP001607302">
    <property type="component" value="Unassembled WGS sequence"/>
</dbReference>
<protein>
    <submittedName>
        <fullName evidence="11">Transmembrane protease serine 9-like</fullName>
    </submittedName>
</protein>
<dbReference type="EMBL" id="JAUDFV010000164">
    <property type="protein sequence ID" value="KAL2712971.1"/>
    <property type="molecule type" value="Genomic_DNA"/>
</dbReference>
<keyword evidence="5 9" id="KW-0378">Hydrolase</keyword>
<dbReference type="FunFam" id="2.40.10.10:FF:000036">
    <property type="entry name" value="Trypsin beta"/>
    <property type="match status" value="1"/>
</dbReference>
<dbReference type="PROSITE" id="PS00135">
    <property type="entry name" value="TRYPSIN_SER"/>
    <property type="match status" value="1"/>
</dbReference>
<dbReference type="PROSITE" id="PS50240">
    <property type="entry name" value="TRYPSIN_DOM"/>
    <property type="match status" value="2"/>
</dbReference>
<evidence type="ECO:0000256" key="5">
    <source>
        <dbReference type="ARBA" id="ARBA00022801"/>
    </source>
</evidence>
<dbReference type="FunFam" id="2.40.10.10:FF:000077">
    <property type="entry name" value="Predicted protein"/>
    <property type="match status" value="1"/>
</dbReference>
<dbReference type="AlphaFoldDB" id="A0ABD1ZXS0"/>
<comment type="caution">
    <text evidence="11">The sequence shown here is derived from an EMBL/GenBank/DDBJ whole genome shotgun (WGS) entry which is preliminary data.</text>
</comment>
<name>A0ABD1ZXS0_VESSQ</name>
<dbReference type="InterPro" id="IPR001254">
    <property type="entry name" value="Trypsin_dom"/>
</dbReference>
<dbReference type="Pfam" id="PF00089">
    <property type="entry name" value="Trypsin"/>
    <property type="match status" value="2"/>
</dbReference>
<dbReference type="InterPro" id="IPR001314">
    <property type="entry name" value="Peptidase_S1A"/>
</dbReference>
<keyword evidence="7" id="KW-0865">Zymogen</keyword>
<dbReference type="CDD" id="cd00190">
    <property type="entry name" value="Tryp_SPc"/>
    <property type="match status" value="2"/>
</dbReference>
<organism evidence="11 12">
    <name type="scientific">Vespula squamosa</name>
    <name type="common">Southern yellow jacket</name>
    <name type="synonym">Wasp</name>
    <dbReference type="NCBI Taxonomy" id="30214"/>
    <lineage>
        <taxon>Eukaryota</taxon>
        <taxon>Metazoa</taxon>
        <taxon>Ecdysozoa</taxon>
        <taxon>Arthropoda</taxon>
        <taxon>Hexapoda</taxon>
        <taxon>Insecta</taxon>
        <taxon>Pterygota</taxon>
        <taxon>Neoptera</taxon>
        <taxon>Endopterygota</taxon>
        <taxon>Hymenoptera</taxon>
        <taxon>Apocrita</taxon>
        <taxon>Aculeata</taxon>
        <taxon>Vespoidea</taxon>
        <taxon>Vespidae</taxon>
        <taxon>Vespinae</taxon>
        <taxon>Vespula</taxon>
    </lineage>
</organism>
<evidence type="ECO:0000256" key="8">
    <source>
        <dbReference type="ARBA" id="ARBA00023157"/>
    </source>
</evidence>
<dbReference type="GO" id="GO:0006508">
    <property type="term" value="P:proteolysis"/>
    <property type="evidence" value="ECO:0007669"/>
    <property type="project" value="UniProtKB-KW"/>
</dbReference>
<reference evidence="11 12" key="1">
    <citation type="journal article" date="2024" name="Ann. Entomol. Soc. Am.">
        <title>Genomic analyses of the southern and eastern yellowjacket wasps (Hymenoptera: Vespidae) reveal evolutionary signatures of social life.</title>
        <authorList>
            <person name="Catto M.A."/>
            <person name="Caine P.B."/>
            <person name="Orr S.E."/>
            <person name="Hunt B.G."/>
            <person name="Goodisman M.A.D."/>
        </authorList>
    </citation>
    <scope>NUCLEOTIDE SEQUENCE [LARGE SCALE GENOMIC DNA]</scope>
    <source>
        <strain evidence="11">233</strain>
        <tissue evidence="11">Head and thorax</tissue>
    </source>
</reference>
<evidence type="ECO:0000256" key="1">
    <source>
        <dbReference type="ARBA" id="ARBA00004239"/>
    </source>
</evidence>
<accession>A0ABD1ZXS0</accession>
<evidence type="ECO:0000256" key="6">
    <source>
        <dbReference type="ARBA" id="ARBA00022825"/>
    </source>
</evidence>
<dbReference type="PANTHER" id="PTHR24276">
    <property type="entry name" value="POLYSERASE-RELATED"/>
    <property type="match status" value="1"/>
</dbReference>
<dbReference type="InterPro" id="IPR009003">
    <property type="entry name" value="Peptidase_S1_PA"/>
</dbReference>
<feature type="domain" description="Peptidase S1" evidence="10">
    <location>
        <begin position="45"/>
        <end position="290"/>
    </location>
</feature>
<dbReference type="GO" id="GO:0005576">
    <property type="term" value="C:extracellular region"/>
    <property type="evidence" value="ECO:0007669"/>
    <property type="project" value="UniProtKB-SubCell"/>
</dbReference>
<keyword evidence="12" id="KW-1185">Reference proteome</keyword>
<dbReference type="InterPro" id="IPR018114">
    <property type="entry name" value="TRYPSIN_HIS"/>
</dbReference>
<evidence type="ECO:0000313" key="12">
    <source>
        <dbReference type="Proteomes" id="UP001607302"/>
    </source>
</evidence>